<sequence length="884" mass="100338">MKPNKDLSELADEITSCSKNASKYLQEQNFELARRDFEEAFEISKQMRDPFTQRKCAFNLGAVYIRLGKATKGIEYLELAISPSSNQKDGNADLYFNMGLGSEMLHEFSTAVDHFKKALKEYKESDANTNDVMIIETLEKLARNSRYLKLHLEAADWYEELGALYQTRGNEEKRLVSVGEQIVQLRKANEREKWLNLVLPITNQLEQIVITPLTANMLNDVGLVLSQYEMFDKAEDCYKRALTMVYALPSCVKLEAILLQNLGALANLTNSYSKSIEYHSKAAVKFEQLKNFVNEGHCFANLGYAYNQVGDVDKAMENFFLALRKAKDTGDAHSEWQVLESLGALSCNLGNLDLAIKYYTDAFKSITKDTGIKTSSSEDRIQSKLFHLMKKQAEKQQQINNQQQQLALKQQEQQQQQQFKIQQQEIITKQQQNITKQSPQNNQQQVLKTQSFVLETNQLRNADNKPNNDTITNKLNQSAPLALRPKENQRPVAPDSAPVQQTRQQLIALRRLKVRRSGSKREFDKIARGVYVSGIEDVLDTKEIDQISTHSSPTYSVTDIDSTDSSISSSSPTSSQDRKKKNNFLQSVIGKAEQKYKDWKIEHSKKEESKYFNAGKRSSDKLRESILLMDEDKEQVQLAMQQILEKSGNKKNEEDSSSESESESNSDSLSETDDDSSDTEHHQKKNGPPTLPTQSPPQTLKDYETPVPLYAEIGTGSNVDQGRNNDKPKEPHYAEIEFDTGPKINELEKNKTSEVSPYAEINFGTRSAVVTAEPGERKKSKDFGPNYFADEYIVQDAFHSNKGLKSTSLSDTVFETIEPPSQSLERNEVQQASTSSIPASDHTQMSRAEREKFLFEQYQKQQQTDVHLPEKKDSEKTSKICSVM</sequence>
<dbReference type="InterPro" id="IPR011990">
    <property type="entry name" value="TPR-like_helical_dom_sf"/>
</dbReference>
<dbReference type="PROSITE" id="PS50005">
    <property type="entry name" value="TPR"/>
    <property type="match status" value="2"/>
</dbReference>
<dbReference type="InterPro" id="IPR019734">
    <property type="entry name" value="TPR_rpt"/>
</dbReference>
<dbReference type="PANTHER" id="PTHR47050">
    <property type="entry name" value="TETRATRICOPEPTIDE REPEAT PROTEIN 24"/>
    <property type="match status" value="1"/>
</dbReference>
<feature type="region of interest" description="Disordered" evidence="2">
    <location>
        <begin position="459"/>
        <end position="501"/>
    </location>
</feature>
<feature type="region of interest" description="Disordered" evidence="2">
    <location>
        <begin position="646"/>
        <end position="731"/>
    </location>
</feature>
<dbReference type="PANTHER" id="PTHR47050:SF1">
    <property type="entry name" value="TETRATRICOPEPTIDE REPEAT PROTEIN 24-LIKE"/>
    <property type="match status" value="1"/>
</dbReference>
<feature type="repeat" description="TPR" evidence="1">
    <location>
        <begin position="296"/>
        <end position="329"/>
    </location>
</feature>
<dbReference type="SUPFAM" id="SSF48452">
    <property type="entry name" value="TPR-like"/>
    <property type="match status" value="2"/>
</dbReference>
<reference evidence="3 4" key="1">
    <citation type="submission" date="2024-01" db="EMBL/GenBank/DDBJ databases">
        <title>The genome of the rayed Mediterranean limpet Patella caerulea (Linnaeus, 1758).</title>
        <authorList>
            <person name="Anh-Thu Weber A."/>
            <person name="Halstead-Nussloch G."/>
        </authorList>
    </citation>
    <scope>NUCLEOTIDE SEQUENCE [LARGE SCALE GENOMIC DNA]</scope>
    <source>
        <strain evidence="3">AATW-2023a</strain>
        <tissue evidence="3">Whole specimen</tissue>
    </source>
</reference>
<evidence type="ECO:0000313" key="4">
    <source>
        <dbReference type="Proteomes" id="UP001347796"/>
    </source>
</evidence>
<dbReference type="InterPro" id="IPR024812">
    <property type="entry name" value="TPR_24"/>
</dbReference>
<name>A0AAN8PPK6_PATCE</name>
<dbReference type="AlphaFoldDB" id="A0AAN8PPK6"/>
<dbReference type="Proteomes" id="UP001347796">
    <property type="component" value="Unassembled WGS sequence"/>
</dbReference>
<evidence type="ECO:0000256" key="1">
    <source>
        <dbReference type="PROSITE-ProRule" id="PRU00339"/>
    </source>
</evidence>
<evidence type="ECO:0000313" key="3">
    <source>
        <dbReference type="EMBL" id="KAK6179233.1"/>
    </source>
</evidence>
<feature type="compositionally biased region" description="Basic and acidic residues" evidence="2">
    <location>
        <begin position="867"/>
        <end position="878"/>
    </location>
</feature>
<gene>
    <name evidence="3" type="ORF">SNE40_011640</name>
</gene>
<dbReference type="Pfam" id="PF13181">
    <property type="entry name" value="TPR_8"/>
    <property type="match status" value="1"/>
</dbReference>
<feature type="compositionally biased region" description="Low complexity" evidence="2">
    <location>
        <begin position="556"/>
        <end position="575"/>
    </location>
</feature>
<dbReference type="SMART" id="SM00028">
    <property type="entry name" value="TPR"/>
    <property type="match status" value="7"/>
</dbReference>
<proteinExistence type="predicted"/>
<evidence type="ECO:0000256" key="2">
    <source>
        <dbReference type="SAM" id="MobiDB-lite"/>
    </source>
</evidence>
<feature type="region of interest" description="Disordered" evidence="2">
    <location>
        <begin position="549"/>
        <end position="583"/>
    </location>
</feature>
<comment type="caution">
    <text evidence="3">The sequence shown here is derived from an EMBL/GenBank/DDBJ whole genome shotgun (WGS) entry which is preliminary data.</text>
</comment>
<feature type="region of interest" description="Disordered" evidence="2">
    <location>
        <begin position="819"/>
        <end position="884"/>
    </location>
</feature>
<feature type="compositionally biased region" description="Polar residues" evidence="2">
    <location>
        <begin position="819"/>
        <end position="846"/>
    </location>
</feature>
<keyword evidence="1" id="KW-0802">TPR repeat</keyword>
<organism evidence="3 4">
    <name type="scientific">Patella caerulea</name>
    <name type="common">Rayed Mediterranean limpet</name>
    <dbReference type="NCBI Taxonomy" id="87958"/>
    <lineage>
        <taxon>Eukaryota</taxon>
        <taxon>Metazoa</taxon>
        <taxon>Spiralia</taxon>
        <taxon>Lophotrochozoa</taxon>
        <taxon>Mollusca</taxon>
        <taxon>Gastropoda</taxon>
        <taxon>Patellogastropoda</taxon>
        <taxon>Patelloidea</taxon>
        <taxon>Patellidae</taxon>
        <taxon>Patella</taxon>
    </lineage>
</organism>
<dbReference type="EMBL" id="JAZGQO010000008">
    <property type="protein sequence ID" value="KAK6179233.1"/>
    <property type="molecule type" value="Genomic_DNA"/>
</dbReference>
<keyword evidence="4" id="KW-1185">Reference proteome</keyword>
<feature type="compositionally biased region" description="Polar residues" evidence="2">
    <location>
        <begin position="459"/>
        <end position="479"/>
    </location>
</feature>
<accession>A0AAN8PPK6</accession>
<protein>
    <submittedName>
        <fullName evidence="3">Uncharacterized protein</fullName>
    </submittedName>
</protein>
<feature type="compositionally biased region" description="Acidic residues" evidence="2">
    <location>
        <begin position="655"/>
        <end position="677"/>
    </location>
</feature>
<dbReference type="Gene3D" id="1.25.40.10">
    <property type="entry name" value="Tetratricopeptide repeat domain"/>
    <property type="match status" value="2"/>
</dbReference>
<feature type="repeat" description="TPR" evidence="1">
    <location>
        <begin position="92"/>
        <end position="125"/>
    </location>
</feature>